<evidence type="ECO:0000256" key="5">
    <source>
        <dbReference type="HAMAP-Rule" id="MF_00902"/>
    </source>
</evidence>
<feature type="transmembrane region" description="Helical" evidence="5">
    <location>
        <begin position="38"/>
        <end position="60"/>
    </location>
</feature>
<proteinExistence type="inferred from homology"/>
<comment type="similarity">
    <text evidence="5">Belongs to the TatC family.</text>
</comment>
<evidence type="ECO:0000313" key="6">
    <source>
        <dbReference type="EMBL" id="MBL1407910.1"/>
    </source>
</evidence>
<keyword evidence="5" id="KW-0653">Protein transport</keyword>
<feature type="transmembrane region" description="Helical" evidence="5">
    <location>
        <begin position="104"/>
        <end position="125"/>
    </location>
</feature>
<keyword evidence="5" id="KW-1003">Cell membrane</keyword>
<comment type="function">
    <text evidence="5">Part of the twin-arginine translocation (Tat) system that transports large folded proteins containing a characteristic twin-arginine motif in their signal peptide across membranes.</text>
</comment>
<evidence type="ECO:0000313" key="7">
    <source>
        <dbReference type="Proteomes" id="UP000625283"/>
    </source>
</evidence>
<organism evidence="6 7">
    <name type="scientific">Sphingobacterium faecale</name>
    <dbReference type="NCBI Taxonomy" id="2803775"/>
    <lineage>
        <taxon>Bacteria</taxon>
        <taxon>Pseudomonadati</taxon>
        <taxon>Bacteroidota</taxon>
        <taxon>Sphingobacteriia</taxon>
        <taxon>Sphingobacteriales</taxon>
        <taxon>Sphingobacteriaceae</taxon>
        <taxon>Sphingobacterium</taxon>
    </lineage>
</organism>
<keyword evidence="2 5" id="KW-0812">Transmembrane</keyword>
<keyword evidence="4 5" id="KW-0472">Membrane</keyword>
<dbReference type="Proteomes" id="UP000625283">
    <property type="component" value="Unassembled WGS sequence"/>
</dbReference>
<comment type="caution">
    <text evidence="5">Lacks conserved residue(s) required for the propagation of feature annotation.</text>
</comment>
<dbReference type="PRINTS" id="PR01840">
    <property type="entry name" value="TATCFAMILY"/>
</dbReference>
<evidence type="ECO:0000256" key="2">
    <source>
        <dbReference type="ARBA" id="ARBA00022692"/>
    </source>
</evidence>
<keyword evidence="3 5" id="KW-1133">Transmembrane helix</keyword>
<comment type="caution">
    <text evidence="6">The sequence shown here is derived from an EMBL/GenBank/DDBJ whole genome shotgun (WGS) entry which is preliminary data.</text>
</comment>
<keyword evidence="5" id="KW-0811">Translocation</keyword>
<dbReference type="Pfam" id="PF00902">
    <property type="entry name" value="TatC"/>
    <property type="match status" value="1"/>
</dbReference>
<dbReference type="HAMAP" id="MF_00902">
    <property type="entry name" value="TatC"/>
    <property type="match status" value="1"/>
</dbReference>
<protein>
    <recommendedName>
        <fullName evidence="5">Sec-independent protein translocase protein TatC</fullName>
    </recommendedName>
</protein>
<dbReference type="InterPro" id="IPR002033">
    <property type="entry name" value="TatC"/>
</dbReference>
<keyword evidence="7" id="KW-1185">Reference proteome</keyword>
<evidence type="ECO:0000256" key="1">
    <source>
        <dbReference type="ARBA" id="ARBA00004141"/>
    </source>
</evidence>
<sequence>MSSKKLIDAIKEKGKNIEAEMSFFEHLEVLRWHIIRSVIAIIIFAILSFTFYDFVFNQIIMGPKNLDFWTYRMMCKLADTFNLDDFCVQRIPFNIISTELTGQFMLQINSCLLMAVALGFPYLLFEVWLFIKPALTDVEQKSARGFVFYATLLFVLGALFGYYIVVPLSINFLANISLSAEITNQITIDNYLSTVATLTLGCGVVFLLPILIFILSKLGIMTPQFMRASRRYAAVIILVIAAVITPSADVITMLTVAAPMFLLYEISIMVSSKVKKEKELKEKEFYKS</sequence>
<evidence type="ECO:0000256" key="3">
    <source>
        <dbReference type="ARBA" id="ARBA00022989"/>
    </source>
</evidence>
<dbReference type="EMBL" id="JAERTY010000002">
    <property type="protein sequence ID" value="MBL1407910.1"/>
    <property type="molecule type" value="Genomic_DNA"/>
</dbReference>
<comment type="subunit">
    <text evidence="5">Forms a complex with TatA.</text>
</comment>
<accession>A0ABS1R0B4</accession>
<comment type="subcellular location">
    <subcellularLocation>
        <location evidence="5">Cell membrane</location>
        <topology evidence="5">Multi-pass membrane protein</topology>
    </subcellularLocation>
    <subcellularLocation>
        <location evidence="1">Membrane</location>
        <topology evidence="1">Multi-pass membrane protein</topology>
    </subcellularLocation>
</comment>
<reference evidence="6 7" key="1">
    <citation type="submission" date="2021-01" db="EMBL/GenBank/DDBJ databases">
        <title>C459-1 draft genome sequence.</title>
        <authorList>
            <person name="Zhang X.-F."/>
        </authorList>
    </citation>
    <scope>NUCLEOTIDE SEQUENCE [LARGE SCALE GENOMIC DNA]</scope>
    <source>
        <strain evidence="7">C459-1</strain>
    </source>
</reference>
<evidence type="ECO:0000256" key="4">
    <source>
        <dbReference type="ARBA" id="ARBA00023136"/>
    </source>
</evidence>
<feature type="transmembrane region" description="Helical" evidence="5">
    <location>
        <begin position="190"/>
        <end position="216"/>
    </location>
</feature>
<dbReference type="PANTHER" id="PTHR30371">
    <property type="entry name" value="SEC-INDEPENDENT PROTEIN TRANSLOCASE PROTEIN TATC"/>
    <property type="match status" value="1"/>
</dbReference>
<gene>
    <name evidence="5 6" type="primary">tatC</name>
    <name evidence="6" type="ORF">JKG61_04015</name>
</gene>
<feature type="transmembrane region" description="Helical" evidence="5">
    <location>
        <begin position="146"/>
        <end position="170"/>
    </location>
</feature>
<dbReference type="NCBIfam" id="TIGR00945">
    <property type="entry name" value="tatC"/>
    <property type="match status" value="1"/>
</dbReference>
<name>A0ABS1R0B4_9SPHI</name>
<dbReference type="PANTHER" id="PTHR30371:SF0">
    <property type="entry name" value="SEC-INDEPENDENT PROTEIN TRANSLOCASE PROTEIN TATC, CHLOROPLASTIC-RELATED"/>
    <property type="match status" value="1"/>
</dbReference>
<dbReference type="RefSeq" id="WP_202101706.1">
    <property type="nucleotide sequence ID" value="NZ_JAERTY010000002.1"/>
</dbReference>
<keyword evidence="5" id="KW-0813">Transport</keyword>